<feature type="repeat" description="TPR" evidence="1">
    <location>
        <begin position="616"/>
        <end position="649"/>
    </location>
</feature>
<dbReference type="InterPro" id="IPR019734">
    <property type="entry name" value="TPR_rpt"/>
</dbReference>
<name>A0A2B4R4D9_STYPI</name>
<sequence length="723" mass="83172">MEAKVLHPFSARFNSFSIAKFCIDLRTGICRSLSLLPPTVPHFVNRKTECQKIKEYLSPWNKCRILLLHGAVGMGKTTVAVKVANDILDSDGRTVVIYVNCRDIKRFDDFAAKILQQVYHTPVDDPAAELKNRLKSQDSYTILFLDNFERLPHSDDPEIKNEINEILKVARKVKLLLTSSDKVPFPEVGQEMVRLTSFEPQESVELLKRVWKDGQVDTTQVNDFLEICSGIPLVLFTLASSHSNLPSLLEKMKCSLPQEKFKFLEKIQTVPVDKKIPRCIDHCFGRLDWKEKCALIIFALFRGRFSLPEAKKMFQSTTMMTASELVECGLELSRRSLLEEHITRDGCYYTLLEVIRDYCKIKAKEPEFLEVILDARRMFIRHFLTFLEDTFKKFLSQDVSKAIAAFQMDEENVLQLVEWCSKGEMDEEQTRRCIDVFNSVAELLAKMMGKAKFKEAFESLRRKCKEMKDEKDEKDEKRLSDCLTSLGIEEVFRSSCHPTGLRASAVKKAKEYLTEADQIQRNRGINHGNSRAQCLSKLARCLAKEGNFDEAKKKVQQAIKIRSDQGEDDKVMLGATYNDQAVILSLEKEHRQAIEVREKQTLPIYKTRLGDHPFRATILNSLSNNYHALGEYDNAKKYAKQALDIRKELLKDHRDTAKSLFDLGKAHKMTEEFEQARYYLKECEAMQKKILDESNDDLTSTRKELEDVKRRLAEAEGQSNGSS</sequence>
<dbReference type="Pfam" id="PF05729">
    <property type="entry name" value="NACHT"/>
    <property type="match status" value="1"/>
</dbReference>
<dbReference type="InterPro" id="IPR011990">
    <property type="entry name" value="TPR-like_helical_dom_sf"/>
</dbReference>
<evidence type="ECO:0000313" key="4">
    <source>
        <dbReference type="EMBL" id="PFX11669.1"/>
    </source>
</evidence>
<dbReference type="InterPro" id="IPR007111">
    <property type="entry name" value="NACHT_NTPase"/>
</dbReference>
<dbReference type="PANTHER" id="PTHR47691:SF3">
    <property type="entry name" value="HTH-TYPE TRANSCRIPTIONAL REGULATOR RV0890C-RELATED"/>
    <property type="match status" value="1"/>
</dbReference>
<accession>A0A2B4R4D9</accession>
<reference evidence="5" key="1">
    <citation type="journal article" date="2017" name="bioRxiv">
        <title>Comparative analysis of the genomes of Stylophora pistillata and Acropora digitifera provides evidence for extensive differences between species of corals.</title>
        <authorList>
            <person name="Voolstra C.R."/>
            <person name="Li Y."/>
            <person name="Liew Y.J."/>
            <person name="Baumgarten S."/>
            <person name="Zoccola D."/>
            <person name="Flot J.-F."/>
            <person name="Tambutte S."/>
            <person name="Allemand D."/>
            <person name="Aranda M."/>
        </authorList>
    </citation>
    <scope>NUCLEOTIDE SEQUENCE [LARGE SCALE GENOMIC DNA]</scope>
</reference>
<evidence type="ECO:0000256" key="1">
    <source>
        <dbReference type="PROSITE-ProRule" id="PRU00339"/>
    </source>
</evidence>
<dbReference type="Proteomes" id="UP000225706">
    <property type="component" value="Unassembled WGS sequence"/>
</dbReference>
<keyword evidence="5" id="KW-1185">Reference proteome</keyword>
<dbReference type="OrthoDB" id="1658288at2759"/>
<feature type="repeat" description="TPR" evidence="1">
    <location>
        <begin position="532"/>
        <end position="565"/>
    </location>
</feature>
<dbReference type="Gene3D" id="3.40.50.300">
    <property type="entry name" value="P-loop containing nucleotide triphosphate hydrolases"/>
    <property type="match status" value="1"/>
</dbReference>
<evidence type="ECO:0000256" key="2">
    <source>
        <dbReference type="SAM" id="Coils"/>
    </source>
</evidence>
<comment type="caution">
    <text evidence="4">The sequence shown here is derived from an EMBL/GenBank/DDBJ whole genome shotgun (WGS) entry which is preliminary data.</text>
</comment>
<dbReference type="Gene3D" id="1.25.40.10">
    <property type="entry name" value="Tetratricopeptide repeat domain"/>
    <property type="match status" value="2"/>
</dbReference>
<evidence type="ECO:0000259" key="3">
    <source>
        <dbReference type="SMART" id="SM00382"/>
    </source>
</evidence>
<dbReference type="SMART" id="SM00028">
    <property type="entry name" value="TPR"/>
    <property type="match status" value="3"/>
</dbReference>
<dbReference type="SUPFAM" id="SSF48452">
    <property type="entry name" value="TPR-like"/>
    <property type="match status" value="1"/>
</dbReference>
<dbReference type="SUPFAM" id="SSF52540">
    <property type="entry name" value="P-loop containing nucleoside triphosphate hydrolases"/>
    <property type="match status" value="1"/>
</dbReference>
<dbReference type="PANTHER" id="PTHR47691">
    <property type="entry name" value="REGULATOR-RELATED"/>
    <property type="match status" value="1"/>
</dbReference>
<dbReference type="EMBL" id="LSMT01002041">
    <property type="protein sequence ID" value="PFX11669.1"/>
    <property type="molecule type" value="Genomic_DNA"/>
</dbReference>
<feature type="coiled-coil region" evidence="2">
    <location>
        <begin position="691"/>
        <end position="718"/>
    </location>
</feature>
<dbReference type="Pfam" id="PF13424">
    <property type="entry name" value="TPR_12"/>
    <property type="match status" value="1"/>
</dbReference>
<gene>
    <name evidence="4" type="ORF">AWC38_SpisGene24511</name>
</gene>
<keyword evidence="1" id="KW-0802">TPR repeat</keyword>
<evidence type="ECO:0000313" key="5">
    <source>
        <dbReference type="Proteomes" id="UP000225706"/>
    </source>
</evidence>
<dbReference type="AlphaFoldDB" id="A0A2B4R4D9"/>
<dbReference type="CDD" id="cd00009">
    <property type="entry name" value="AAA"/>
    <property type="match status" value="1"/>
</dbReference>
<feature type="domain" description="AAA+ ATPase" evidence="3">
    <location>
        <begin position="62"/>
        <end position="198"/>
    </location>
</feature>
<proteinExistence type="predicted"/>
<protein>
    <recommendedName>
        <fullName evidence="3">AAA+ ATPase domain-containing protein</fullName>
    </recommendedName>
</protein>
<dbReference type="InterPro" id="IPR003593">
    <property type="entry name" value="AAA+_ATPase"/>
</dbReference>
<keyword evidence="2" id="KW-0175">Coiled coil</keyword>
<dbReference type="PROSITE" id="PS50005">
    <property type="entry name" value="TPR"/>
    <property type="match status" value="2"/>
</dbReference>
<organism evidence="4 5">
    <name type="scientific">Stylophora pistillata</name>
    <name type="common">Smooth cauliflower coral</name>
    <dbReference type="NCBI Taxonomy" id="50429"/>
    <lineage>
        <taxon>Eukaryota</taxon>
        <taxon>Metazoa</taxon>
        <taxon>Cnidaria</taxon>
        <taxon>Anthozoa</taxon>
        <taxon>Hexacorallia</taxon>
        <taxon>Scleractinia</taxon>
        <taxon>Astrocoeniina</taxon>
        <taxon>Pocilloporidae</taxon>
        <taxon>Stylophora</taxon>
    </lineage>
</organism>
<feature type="coiled-coil region" evidence="2">
    <location>
        <begin position="450"/>
        <end position="477"/>
    </location>
</feature>
<dbReference type="InterPro" id="IPR027417">
    <property type="entry name" value="P-loop_NTPase"/>
</dbReference>
<dbReference type="SMART" id="SM00382">
    <property type="entry name" value="AAA"/>
    <property type="match status" value="1"/>
</dbReference>